<gene>
    <name evidence="7" type="ORF">SBAD_LOCUS721</name>
</gene>
<dbReference type="OrthoDB" id="870at2759"/>
<keyword evidence="8" id="KW-1185">Reference proteome</keyword>
<dbReference type="GO" id="GO:0030131">
    <property type="term" value="C:clathrin adaptor complex"/>
    <property type="evidence" value="ECO:0007669"/>
    <property type="project" value="UniProtKB-UniRule"/>
</dbReference>
<dbReference type="InterPro" id="IPR001392">
    <property type="entry name" value="Clathrin_mu"/>
</dbReference>
<evidence type="ECO:0000313" key="7">
    <source>
        <dbReference type="EMBL" id="VDO91908.1"/>
    </source>
</evidence>
<dbReference type="InterPro" id="IPR011012">
    <property type="entry name" value="Longin-like_dom_sf"/>
</dbReference>
<dbReference type="InterPro" id="IPR050431">
    <property type="entry name" value="Adaptor_comp_med_subunit"/>
</dbReference>
<reference evidence="9" key="1">
    <citation type="submission" date="2016-06" db="UniProtKB">
        <authorList>
            <consortium name="WormBaseParasite"/>
        </authorList>
    </citation>
    <scope>IDENTIFICATION</scope>
</reference>
<keyword evidence="2 5" id="KW-0813">Transport</keyword>
<dbReference type="GO" id="GO:0016192">
    <property type="term" value="P:vesicle-mediated transport"/>
    <property type="evidence" value="ECO:0007669"/>
    <property type="project" value="InterPro"/>
</dbReference>
<dbReference type="PROSITE" id="PS51072">
    <property type="entry name" value="MHD"/>
    <property type="match status" value="1"/>
</dbReference>
<dbReference type="PRINTS" id="PR00314">
    <property type="entry name" value="CLATHRINADPT"/>
</dbReference>
<evidence type="ECO:0000256" key="4">
    <source>
        <dbReference type="ARBA" id="ARBA00023136"/>
    </source>
</evidence>
<dbReference type="PIRSF" id="PIRSF005992">
    <property type="entry name" value="Clathrin_mu"/>
    <property type="match status" value="1"/>
</dbReference>
<dbReference type="GO" id="GO:0006886">
    <property type="term" value="P:intracellular protein transport"/>
    <property type="evidence" value="ECO:0007669"/>
    <property type="project" value="UniProtKB-UniRule"/>
</dbReference>
<dbReference type="InterPro" id="IPR028565">
    <property type="entry name" value="MHD"/>
</dbReference>
<comment type="similarity">
    <text evidence="5">Belongs to the adaptor complexes medium subunit family.</text>
</comment>
<evidence type="ECO:0000256" key="5">
    <source>
        <dbReference type="PIRNR" id="PIRNR005992"/>
    </source>
</evidence>
<dbReference type="CDD" id="cd09252">
    <property type="entry name" value="AP-3_Mu3_Cterm"/>
    <property type="match status" value="1"/>
</dbReference>
<name>A0A183IAS7_9BILA</name>
<sequence length="419" mass="47903">MHPLDCLHFRDITLEKHWKSVLHRSICDYFFESMQQAANPEDVPPILSTPHYYLITIYRFQMYFVAVVAVEAPPLLVIEFLHRVVDTFVDYFEDCTDSIIKENYVTIYELLDEMLDNGFPLATESNILQELIKPSNFFRTLANTVTGKTNLSETLPIGQLSNIPWRRMGVRYTSNEAYFDVIEEIDAIIDKTGTTVFAEIQGYIDCFTKLSGMPDLTLSFTNPRLFDDVSFHPCVRFKRWEVFLCLSMANVNERLLSFIPPDGHFRLMSYHIGSQSLVAIPATVRHSITFKQNQGGSLDVSVGPKQNMGKTLEDVSVDIMLPKCVINCNLVPTQGKYSYDPVTNVLTWEVGKIENVRQPSIRGNITIQGTEPLLDVQFKIPQLTVSGLKVSRLDMYDEKYKPFKGVKYLTKAGKFQVRT</sequence>
<dbReference type="Pfam" id="PF00928">
    <property type="entry name" value="Adap_comp_sub"/>
    <property type="match status" value="1"/>
</dbReference>
<evidence type="ECO:0000256" key="3">
    <source>
        <dbReference type="ARBA" id="ARBA00022927"/>
    </source>
</evidence>
<dbReference type="PROSITE" id="PS00990">
    <property type="entry name" value="CLAT_ADAPTOR_M_1"/>
    <property type="match status" value="1"/>
</dbReference>
<evidence type="ECO:0000256" key="2">
    <source>
        <dbReference type="ARBA" id="ARBA00022448"/>
    </source>
</evidence>
<dbReference type="Gene3D" id="2.60.40.1170">
    <property type="entry name" value="Mu homology domain, subdomain B"/>
    <property type="match status" value="2"/>
</dbReference>
<dbReference type="EMBL" id="UZAM01006612">
    <property type="protein sequence ID" value="VDO91908.1"/>
    <property type="molecule type" value="Genomic_DNA"/>
</dbReference>
<dbReference type="Pfam" id="PF01217">
    <property type="entry name" value="Clat_adaptor_s"/>
    <property type="match status" value="1"/>
</dbReference>
<proteinExistence type="inferred from homology"/>
<dbReference type="InterPro" id="IPR036168">
    <property type="entry name" value="AP2_Mu_C_sf"/>
</dbReference>
<keyword evidence="4" id="KW-0472">Membrane</keyword>
<dbReference type="PROSITE" id="PS00991">
    <property type="entry name" value="CLAT_ADAPTOR_M_2"/>
    <property type="match status" value="1"/>
</dbReference>
<dbReference type="PANTHER" id="PTHR10529">
    <property type="entry name" value="AP COMPLEX SUBUNIT MU"/>
    <property type="match status" value="1"/>
</dbReference>
<dbReference type="Proteomes" id="UP000270296">
    <property type="component" value="Unassembled WGS sequence"/>
</dbReference>
<dbReference type="GO" id="GO:0012505">
    <property type="term" value="C:endomembrane system"/>
    <property type="evidence" value="ECO:0007669"/>
    <property type="project" value="UniProtKB-SubCell"/>
</dbReference>
<evidence type="ECO:0000313" key="8">
    <source>
        <dbReference type="Proteomes" id="UP000270296"/>
    </source>
</evidence>
<accession>A0A183IAS7</accession>
<reference evidence="7 8" key="2">
    <citation type="submission" date="2018-11" db="EMBL/GenBank/DDBJ databases">
        <authorList>
            <consortium name="Pathogen Informatics"/>
        </authorList>
    </citation>
    <scope>NUCLEOTIDE SEQUENCE [LARGE SCALE GENOMIC DNA]</scope>
</reference>
<evidence type="ECO:0000256" key="1">
    <source>
        <dbReference type="ARBA" id="ARBA00004308"/>
    </source>
</evidence>
<dbReference type="WBParaSite" id="SBAD_0000074401-mRNA-1">
    <property type="protein sequence ID" value="SBAD_0000074401-mRNA-1"/>
    <property type="gene ID" value="SBAD_0000074401"/>
</dbReference>
<dbReference type="Gene3D" id="3.30.450.60">
    <property type="match status" value="1"/>
</dbReference>
<evidence type="ECO:0000313" key="9">
    <source>
        <dbReference type="WBParaSite" id="SBAD_0000074401-mRNA-1"/>
    </source>
</evidence>
<dbReference type="AlphaFoldDB" id="A0A183IAS7"/>
<dbReference type="SUPFAM" id="SSF64356">
    <property type="entry name" value="SNARE-like"/>
    <property type="match status" value="1"/>
</dbReference>
<dbReference type="SUPFAM" id="SSF49447">
    <property type="entry name" value="Second domain of Mu2 adaptin subunit (ap50) of ap2 adaptor"/>
    <property type="match status" value="1"/>
</dbReference>
<organism evidence="9">
    <name type="scientific">Soboliphyme baturini</name>
    <dbReference type="NCBI Taxonomy" id="241478"/>
    <lineage>
        <taxon>Eukaryota</taxon>
        <taxon>Metazoa</taxon>
        <taxon>Ecdysozoa</taxon>
        <taxon>Nematoda</taxon>
        <taxon>Enoplea</taxon>
        <taxon>Dorylaimia</taxon>
        <taxon>Dioctophymatida</taxon>
        <taxon>Dioctophymatoidea</taxon>
        <taxon>Soboliphymatidae</taxon>
        <taxon>Soboliphyme</taxon>
    </lineage>
</organism>
<comment type="subcellular location">
    <subcellularLocation>
        <location evidence="1">Endomembrane system</location>
    </subcellularLocation>
</comment>
<dbReference type="CDD" id="cd14837">
    <property type="entry name" value="AP3_Mu_N"/>
    <property type="match status" value="1"/>
</dbReference>
<dbReference type="InterPro" id="IPR018240">
    <property type="entry name" value="Clathrin_mu_CS"/>
</dbReference>
<protein>
    <submittedName>
        <fullName evidence="9">MHD domain-containing protein</fullName>
    </submittedName>
</protein>
<evidence type="ECO:0000259" key="6">
    <source>
        <dbReference type="PROSITE" id="PS51072"/>
    </source>
</evidence>
<feature type="domain" description="MHD" evidence="6">
    <location>
        <begin position="174"/>
        <end position="418"/>
    </location>
</feature>
<keyword evidence="3 5" id="KW-0653">Protein transport</keyword>
<dbReference type="InterPro" id="IPR022775">
    <property type="entry name" value="AP_mu_sigma_su"/>
</dbReference>